<dbReference type="EMBL" id="PGGK01000009">
    <property type="protein sequence ID" value="TGC08512.1"/>
    <property type="molecule type" value="Genomic_DNA"/>
</dbReference>
<dbReference type="InterPro" id="IPR017918">
    <property type="entry name" value="N-reg_PII_CS"/>
</dbReference>
<dbReference type="SMART" id="SM00938">
    <property type="entry name" value="P-II"/>
    <property type="match status" value="1"/>
</dbReference>
<evidence type="ECO:0000313" key="2">
    <source>
        <dbReference type="EMBL" id="TGC08512.1"/>
    </source>
</evidence>
<accession>A0A4E0QR22</accession>
<dbReference type="Proteomes" id="UP000297295">
    <property type="component" value="Unassembled WGS sequence"/>
</dbReference>
<dbReference type="InterPro" id="IPR011322">
    <property type="entry name" value="N-reg_PII-like_a/b"/>
</dbReference>
<protein>
    <submittedName>
        <fullName evidence="2">Transcriptional regulator</fullName>
    </submittedName>
</protein>
<dbReference type="PRINTS" id="PR00340">
    <property type="entry name" value="PIIGLNB"/>
</dbReference>
<dbReference type="GO" id="GO:0005524">
    <property type="term" value="F:ATP binding"/>
    <property type="evidence" value="ECO:0007669"/>
    <property type="project" value="TreeGrafter"/>
</dbReference>
<dbReference type="Pfam" id="PF00543">
    <property type="entry name" value="P-II"/>
    <property type="match status" value="1"/>
</dbReference>
<dbReference type="InterPro" id="IPR002187">
    <property type="entry name" value="N-reg_PII"/>
</dbReference>
<dbReference type="InterPro" id="IPR015867">
    <property type="entry name" value="N-reg_PII/ATP_PRibTrfase_C"/>
</dbReference>
<gene>
    <name evidence="2" type="ORF">CUN85_09360</name>
</gene>
<comment type="caution">
    <text evidence="2">The sequence shown here is derived from an EMBL/GenBank/DDBJ whole genome shotgun (WGS) entry which is preliminary data.</text>
</comment>
<dbReference type="AlphaFoldDB" id="A0A4E0QR22"/>
<dbReference type="PANTHER" id="PTHR30115:SF11">
    <property type="entry name" value="NITROGEN REGULATORY PROTEIN P-II HOMOLOG"/>
    <property type="match status" value="1"/>
</dbReference>
<dbReference type="PROSITE" id="PS51343">
    <property type="entry name" value="PII_GLNB_DOM"/>
    <property type="match status" value="1"/>
</dbReference>
<reference evidence="2 3" key="1">
    <citation type="submission" date="2017-11" db="EMBL/GenBank/DDBJ databases">
        <title>Isolation and Characterization of Methanogenic Archaea from Saline Meromictic Lake at Siberia.</title>
        <authorList>
            <person name="Shen Y."/>
            <person name="Huang H.-H."/>
            <person name="Lai M.-C."/>
            <person name="Chen S.-C."/>
        </authorList>
    </citation>
    <scope>NUCLEOTIDE SEQUENCE [LARGE SCALE GENOMIC DNA]</scope>
    <source>
        <strain evidence="2 3">SY-01</strain>
    </source>
</reference>
<dbReference type="PANTHER" id="PTHR30115">
    <property type="entry name" value="NITROGEN REGULATORY PROTEIN P-II"/>
    <property type="match status" value="1"/>
</dbReference>
<dbReference type="GO" id="GO:0030234">
    <property type="term" value="F:enzyme regulator activity"/>
    <property type="evidence" value="ECO:0007669"/>
    <property type="project" value="InterPro"/>
</dbReference>
<dbReference type="PROSITE" id="PS00638">
    <property type="entry name" value="PII_GLNB_CTER"/>
    <property type="match status" value="1"/>
</dbReference>
<dbReference type="OrthoDB" id="10960at2157"/>
<dbReference type="GO" id="GO:0005829">
    <property type="term" value="C:cytosol"/>
    <property type="evidence" value="ECO:0007669"/>
    <property type="project" value="TreeGrafter"/>
</dbReference>
<evidence type="ECO:0000313" key="3">
    <source>
        <dbReference type="Proteomes" id="UP000297295"/>
    </source>
</evidence>
<evidence type="ECO:0000256" key="1">
    <source>
        <dbReference type="RuleBase" id="RU003936"/>
    </source>
</evidence>
<dbReference type="Gene3D" id="3.30.70.120">
    <property type="match status" value="1"/>
</dbReference>
<keyword evidence="3" id="KW-1185">Reference proteome</keyword>
<comment type="similarity">
    <text evidence="1">Belongs to the P(II) protein family.</text>
</comment>
<dbReference type="GO" id="GO:0006808">
    <property type="term" value="P:regulation of nitrogen utilization"/>
    <property type="evidence" value="ECO:0007669"/>
    <property type="project" value="InterPro"/>
</dbReference>
<sequence>MKRIIAVIRPEKLNDVKSALEDKGYFAMTVHEVKGRGAQRGICLQYRGKEIKVDMIPKVEIEMVVGDEDVRPIINIIRQNARTGKFGDGKIFVSPVEIIAGIRTDEEIVS</sequence>
<dbReference type="RefSeq" id="WP_135390046.1">
    <property type="nucleotide sequence ID" value="NZ_PGGK01000009.1"/>
</dbReference>
<dbReference type="SUPFAM" id="SSF54913">
    <property type="entry name" value="GlnB-like"/>
    <property type="match status" value="1"/>
</dbReference>
<organism evidence="2 3">
    <name type="scientific">Methanolobus halotolerans</name>
    <dbReference type="NCBI Taxonomy" id="2052935"/>
    <lineage>
        <taxon>Archaea</taxon>
        <taxon>Methanobacteriati</taxon>
        <taxon>Methanobacteriota</taxon>
        <taxon>Stenosarchaea group</taxon>
        <taxon>Methanomicrobia</taxon>
        <taxon>Methanosarcinales</taxon>
        <taxon>Methanosarcinaceae</taxon>
        <taxon>Methanolobus</taxon>
    </lineage>
</organism>
<name>A0A4E0QR22_9EURY</name>
<proteinExistence type="inferred from homology"/>